<dbReference type="EMBL" id="PXVC01000017">
    <property type="protein sequence ID" value="PSI01864.1"/>
    <property type="molecule type" value="Genomic_DNA"/>
</dbReference>
<evidence type="ECO:0000313" key="2">
    <source>
        <dbReference type="EMBL" id="PSI01864.1"/>
    </source>
</evidence>
<accession>A0A2P7EF93</accession>
<keyword evidence="1" id="KW-0472">Membrane</keyword>
<feature type="transmembrane region" description="Helical" evidence="1">
    <location>
        <begin position="35"/>
        <end position="56"/>
    </location>
</feature>
<gene>
    <name evidence="2" type="ORF">C7K08_05605</name>
</gene>
<organism evidence="2 3">
    <name type="scientific">Synechococcus lacustris str. Tous</name>
    <dbReference type="NCBI Taxonomy" id="1910958"/>
    <lineage>
        <taxon>Bacteria</taxon>
        <taxon>Bacillati</taxon>
        <taxon>Cyanobacteriota</taxon>
        <taxon>Cyanophyceae</taxon>
        <taxon>Synechococcales</taxon>
        <taxon>Synechococcaceae</taxon>
        <taxon>Synechococcus</taxon>
    </lineage>
</organism>
<name>A0A2P7EF93_9SYNE</name>
<evidence type="ECO:0000313" key="3">
    <source>
        <dbReference type="Proteomes" id="UP000240206"/>
    </source>
</evidence>
<proteinExistence type="predicted"/>
<evidence type="ECO:0000256" key="1">
    <source>
        <dbReference type="SAM" id="Phobius"/>
    </source>
</evidence>
<dbReference type="AlphaFoldDB" id="A0A2P7EF93"/>
<keyword evidence="1" id="KW-1133">Transmembrane helix</keyword>
<evidence type="ECO:0008006" key="4">
    <source>
        <dbReference type="Google" id="ProtNLM"/>
    </source>
</evidence>
<dbReference type="Proteomes" id="UP000240206">
    <property type="component" value="Unassembled WGS sequence"/>
</dbReference>
<keyword evidence="3" id="KW-1185">Reference proteome</keyword>
<comment type="caution">
    <text evidence="2">The sequence shown here is derived from an EMBL/GenBank/DDBJ whole genome shotgun (WGS) entry which is preliminary data.</text>
</comment>
<feature type="transmembrane region" description="Helical" evidence="1">
    <location>
        <begin position="164"/>
        <end position="181"/>
    </location>
</feature>
<feature type="transmembrane region" description="Helical" evidence="1">
    <location>
        <begin position="193"/>
        <end position="214"/>
    </location>
</feature>
<keyword evidence="1" id="KW-0812">Transmembrane</keyword>
<sequence length="218" mass="24754">MLMLSACLDLFGLHNRFLVDLELAHKASFSAVSPYLGILSGMLWITGAGFWIYFILKILPAIIGRTNLNRRLLRTIGLLATVQFLDNLLLIFIDTMNTSIKSYHLLMEGILLYFMIGFIFVFWYWFFDYPSRSIGLSTDFQAKVNRISFPEEMGSSVNNWQPGLLDYFFLAMVAGINLGIAEGHSLMGSRLKVAHLFHTLCMSAIFIIIVARAIDTMF</sequence>
<feature type="transmembrane region" description="Helical" evidence="1">
    <location>
        <begin position="105"/>
        <end position="126"/>
    </location>
</feature>
<reference evidence="3" key="1">
    <citation type="submission" date="2018-03" db="EMBL/GenBank/DDBJ databases">
        <title>Ecological and genomic features of two cosmopolitan and abundant freshwater picocyanobacteria.</title>
        <authorList>
            <person name="Cabello-Yeves P.J."/>
            <person name="Picazo A."/>
            <person name="Camacho A."/>
            <person name="Callieri C."/>
            <person name="Rosselli R."/>
            <person name="Roda-Garcia J."/>
            <person name="Coutinho F.H."/>
            <person name="Rodriguez-Valera F."/>
        </authorList>
    </citation>
    <scope>NUCLEOTIDE SEQUENCE [LARGE SCALE GENOMIC DNA]</scope>
    <source>
        <strain evidence="3">Tous</strain>
    </source>
</reference>
<protein>
    <recommendedName>
        <fullName evidence="4">DUF1345 domain-containing protein</fullName>
    </recommendedName>
</protein>